<dbReference type="PROSITE" id="PS51257">
    <property type="entry name" value="PROKAR_LIPOPROTEIN"/>
    <property type="match status" value="1"/>
</dbReference>
<protein>
    <submittedName>
        <fullName evidence="2">Uncharacterized protein</fullName>
    </submittedName>
</protein>
<sequence length="116" mass="11886">MPQRPVKPPLSTVDVVMSIIMMVLIVACGVVGAAMGFMMLAFTDNCPPETCSIDGAVSALLGAFVIAVIVAVGGSVVTIVRLIRRQPAWPWALLTLVVCTIVGLAGFAGYLAAVGG</sequence>
<dbReference type="Proteomes" id="UP001651690">
    <property type="component" value="Unassembled WGS sequence"/>
</dbReference>
<gene>
    <name evidence="2" type="ORF">NM203_22875</name>
</gene>
<feature type="transmembrane region" description="Helical" evidence="1">
    <location>
        <begin position="59"/>
        <end position="80"/>
    </location>
</feature>
<feature type="transmembrane region" description="Helical" evidence="1">
    <location>
        <begin position="92"/>
        <end position="113"/>
    </location>
</feature>
<dbReference type="EMBL" id="JANDBD010000010">
    <property type="protein sequence ID" value="MCP9275037.1"/>
    <property type="molecule type" value="Genomic_DNA"/>
</dbReference>
<reference evidence="2 3" key="1">
    <citation type="submission" date="2022-06" db="EMBL/GenBank/DDBJ databases">
        <title>Mycolicibacterium sp. CAU 1645 isolated from seawater.</title>
        <authorList>
            <person name="Kim W."/>
        </authorList>
    </citation>
    <scope>NUCLEOTIDE SEQUENCE [LARGE SCALE GENOMIC DNA]</scope>
    <source>
        <strain evidence="2 3">CAU 1645</strain>
    </source>
</reference>
<evidence type="ECO:0000256" key="1">
    <source>
        <dbReference type="SAM" id="Phobius"/>
    </source>
</evidence>
<name>A0ABT1MB72_9MYCO</name>
<proteinExistence type="predicted"/>
<keyword evidence="1" id="KW-0472">Membrane</keyword>
<accession>A0ABT1MB72</accession>
<dbReference type="RefSeq" id="WP_255063040.1">
    <property type="nucleotide sequence ID" value="NZ_JANDBD010000010.1"/>
</dbReference>
<keyword evidence="1" id="KW-0812">Transmembrane</keyword>
<feature type="transmembrane region" description="Helical" evidence="1">
    <location>
        <begin position="12"/>
        <end position="39"/>
    </location>
</feature>
<keyword evidence="3" id="KW-1185">Reference proteome</keyword>
<evidence type="ECO:0000313" key="2">
    <source>
        <dbReference type="EMBL" id="MCP9275037.1"/>
    </source>
</evidence>
<keyword evidence="1" id="KW-1133">Transmembrane helix</keyword>
<organism evidence="2 3">
    <name type="scientific">Mycolicibacterium arenosum</name>
    <dbReference type="NCBI Taxonomy" id="2952157"/>
    <lineage>
        <taxon>Bacteria</taxon>
        <taxon>Bacillati</taxon>
        <taxon>Actinomycetota</taxon>
        <taxon>Actinomycetes</taxon>
        <taxon>Mycobacteriales</taxon>
        <taxon>Mycobacteriaceae</taxon>
        <taxon>Mycolicibacterium</taxon>
    </lineage>
</organism>
<comment type="caution">
    <text evidence="2">The sequence shown here is derived from an EMBL/GenBank/DDBJ whole genome shotgun (WGS) entry which is preliminary data.</text>
</comment>
<evidence type="ECO:0000313" key="3">
    <source>
        <dbReference type="Proteomes" id="UP001651690"/>
    </source>
</evidence>